<proteinExistence type="predicted"/>
<sequence>MKRKLIQRNKQFLSSRYKHNYSGNGSFQRIRVHKPFIDSHGELQIRKPRYIWRWFFNAEWFSDLVGWFSDLRGEVHD</sequence>
<accession>A0A4P8MVQ8</accession>
<evidence type="ECO:0000313" key="1">
    <source>
        <dbReference type="EMBL" id="QCQ57910.1"/>
    </source>
</evidence>
<name>A0A4P8MVQ8_9CAUD</name>
<reference evidence="1 2" key="1">
    <citation type="submission" date="2019-03" db="EMBL/GenBank/DDBJ databases">
        <title>Genomic and seasonal variations among aquatic phages infecting the Baltic Sea Gammaproteobacteria Rheinheimera sp. bal341.</title>
        <authorList>
            <person name="Nilsson E."/>
            <person name="Li K."/>
            <person name="Fridlund J."/>
            <person name="Sulcius S."/>
            <person name="Bunse C."/>
            <person name="Karlsson C.M.G."/>
            <person name="Lindh M."/>
            <person name="Lundin D."/>
            <person name="Pinhassi J."/>
            <person name="Holmfeldt K."/>
        </authorList>
    </citation>
    <scope>NUCLEOTIDE SEQUENCE [LARGE SCALE GENOMIC DNA]</scope>
</reference>
<evidence type="ECO:0000313" key="2">
    <source>
        <dbReference type="Proteomes" id="UP000304214"/>
    </source>
</evidence>
<protein>
    <submittedName>
        <fullName evidence="1">Uncharacterized protein</fullName>
    </submittedName>
</protein>
<organism evidence="1 2">
    <name type="scientific">Rheinheimera phage vB_RspM_Barba1A</name>
    <dbReference type="NCBI Taxonomy" id="2565659"/>
    <lineage>
        <taxon>Viruses</taxon>
        <taxon>Duplodnaviria</taxon>
        <taxon>Heunggongvirae</taxon>
        <taxon>Uroviricota</taxon>
        <taxon>Caudoviricetes</taxon>
        <taxon>Barbavirus</taxon>
        <taxon>Barbavirus barba18A</taxon>
    </lineage>
</organism>
<dbReference type="EMBL" id="MK719701">
    <property type="protein sequence ID" value="QCQ57910.1"/>
    <property type="molecule type" value="Genomic_DNA"/>
</dbReference>
<dbReference type="Proteomes" id="UP000304214">
    <property type="component" value="Segment"/>
</dbReference>
<gene>
    <name evidence="1" type="ORF">Barba1A_gp059</name>
</gene>